<evidence type="ECO:0000259" key="6">
    <source>
        <dbReference type="SMART" id="SM01383"/>
    </source>
</evidence>
<dbReference type="Gene3D" id="2.30.30.30">
    <property type="match status" value="1"/>
</dbReference>
<dbReference type="SMART" id="SM01383">
    <property type="entry name" value="Ribosomal_L2"/>
    <property type="match status" value="1"/>
</dbReference>
<feature type="domain" description="Large ribosomal subunit protein uL2 RNA-binding" evidence="6">
    <location>
        <begin position="56"/>
        <end position="135"/>
    </location>
</feature>
<dbReference type="InterPro" id="IPR014722">
    <property type="entry name" value="Rib_uL2_dom2"/>
</dbReference>
<sequence length="337" mass="38226">MQVKRYKPITPSLRHKILANTIRSQFKNDKNPFSSKKEGWFKYLKYNKLSAQAKGGRNNQGKITVRCRGGGHKRRLRLIDRSRELGIYTKSEIIDIQYNPNISSNIALLSTLNTPSIKFYILASNTMKIGDIIEGYKYNDIEKLNNVNLNNNEINNNKIESNYLYNLPIGTNIYNITSLSNKNILNEKSLNNIKLNTKQTYLSEKNLKNKLKNSYLTNHLNKNNGVYSRAAGTFSILLKNIEENNELRSIVRLPSKKIINIPSNNIASIGKVSNELHKYEIKGKAGTNRLLNNRPKVRGKAQNPVDHPMGGKTSGSGGLGKPKKTAWGKLAKWQKKK</sequence>
<dbReference type="GO" id="GO:0005762">
    <property type="term" value="C:mitochondrial large ribosomal subunit"/>
    <property type="evidence" value="ECO:0000318"/>
    <property type="project" value="GO_Central"/>
</dbReference>
<dbReference type="GeneID" id="805282"/>
<keyword evidence="2 7" id="KW-0689">Ribosomal protein</keyword>
<feature type="region of interest" description="Disordered" evidence="4">
    <location>
        <begin position="286"/>
        <end position="337"/>
    </location>
</feature>
<dbReference type="SMART" id="SM01382">
    <property type="entry name" value="Ribosomal_L2_C"/>
    <property type="match status" value="1"/>
</dbReference>
<evidence type="ECO:0000256" key="1">
    <source>
        <dbReference type="ARBA" id="ARBA00005636"/>
    </source>
</evidence>
<dbReference type="InParanoid" id="Q8HIS1"/>
<keyword evidence="7" id="KW-0496">Mitochondrion</keyword>
<reference evidence="7" key="1">
    <citation type="journal article" date="2000" name="Trends Biochem. Sci.">
        <title>A novel motif for identifying rps3 homologs in fungal mitochondrial genomes.</title>
        <authorList>
            <person name="Bullerwell C.E."/>
            <person name="Burger G."/>
            <person name="Lang B.F."/>
        </authorList>
    </citation>
    <scope>NUCLEOTIDE SEQUENCE</scope>
    <source>
        <strain evidence="7">ATCC 50154</strain>
    </source>
</reference>
<dbReference type="SUPFAM" id="SSF50249">
    <property type="entry name" value="Nucleic acid-binding proteins"/>
    <property type="match status" value="1"/>
</dbReference>
<dbReference type="GO" id="GO:0003735">
    <property type="term" value="F:structural constituent of ribosome"/>
    <property type="evidence" value="ECO:0000318"/>
    <property type="project" value="GO_Central"/>
</dbReference>
<reference evidence="7" key="3">
    <citation type="journal article" date="2002" name="Curr. Biol.">
        <title>The closest unicellular relatives of animals.</title>
        <authorList>
            <person name="Lang B.F."/>
            <person name="O'Kelly C."/>
            <person name="Nerad T."/>
            <person name="Gray M.W."/>
            <person name="Burger G."/>
        </authorList>
    </citation>
    <scope>NUCLEOTIDE SEQUENCE</scope>
    <source>
        <strain evidence="7">ATCC 50154</strain>
    </source>
</reference>
<dbReference type="EMBL" id="AF538053">
    <property type="protein sequence ID" value="AAN28363.1"/>
    <property type="molecule type" value="Genomic_DNA"/>
</dbReference>
<dbReference type="AlphaFoldDB" id="Q8HIS1"/>
<evidence type="ECO:0000313" key="7">
    <source>
        <dbReference type="EMBL" id="AAN28363.1"/>
    </source>
</evidence>
<dbReference type="GO" id="GO:0003723">
    <property type="term" value="F:RNA binding"/>
    <property type="evidence" value="ECO:0000318"/>
    <property type="project" value="GO_Central"/>
</dbReference>
<dbReference type="Pfam" id="PF03947">
    <property type="entry name" value="Ribosomal_L2_C"/>
    <property type="match status" value="1"/>
</dbReference>
<dbReference type="InterPro" id="IPR012340">
    <property type="entry name" value="NA-bd_OB-fold"/>
</dbReference>
<evidence type="ECO:0000259" key="5">
    <source>
        <dbReference type="SMART" id="SM01382"/>
    </source>
</evidence>
<dbReference type="InterPro" id="IPR022669">
    <property type="entry name" value="Ribosomal_uL2_C"/>
</dbReference>
<dbReference type="PANTHER" id="PTHR13691:SF5">
    <property type="entry name" value="LARGE RIBOSOMAL SUBUNIT PROTEIN UL2M"/>
    <property type="match status" value="1"/>
</dbReference>
<feature type="compositionally biased region" description="Basic residues" evidence="4">
    <location>
        <begin position="321"/>
        <end position="337"/>
    </location>
</feature>
<dbReference type="GO" id="GO:0032543">
    <property type="term" value="P:mitochondrial translation"/>
    <property type="evidence" value="ECO:0000318"/>
    <property type="project" value="GO_Central"/>
</dbReference>
<evidence type="ECO:0000256" key="3">
    <source>
        <dbReference type="ARBA" id="ARBA00023274"/>
    </source>
</evidence>
<dbReference type="InterPro" id="IPR022666">
    <property type="entry name" value="Ribosomal_uL2_RNA-bd_dom"/>
</dbReference>
<feature type="domain" description="Large ribosomal subunit protein uL2 C-terminal" evidence="5">
    <location>
        <begin position="225"/>
        <end position="330"/>
    </location>
</feature>
<dbReference type="SUPFAM" id="SSF50104">
    <property type="entry name" value="Translation proteins SH3-like domain"/>
    <property type="match status" value="1"/>
</dbReference>
<name>Q8HIS1_MONBE</name>
<dbReference type="Gene3D" id="2.40.50.140">
    <property type="entry name" value="Nucleic acid-binding proteins"/>
    <property type="match status" value="1"/>
</dbReference>
<proteinExistence type="inferred from homology"/>
<organism evidence="7">
    <name type="scientific">Monosiga brevicollis</name>
    <name type="common">Choanoflagellate</name>
    <dbReference type="NCBI Taxonomy" id="81824"/>
    <lineage>
        <taxon>Eukaryota</taxon>
        <taxon>Choanoflagellata</taxon>
        <taxon>Craspedida</taxon>
        <taxon>Salpingoecidae</taxon>
        <taxon>Monosiga</taxon>
    </lineage>
</organism>
<dbReference type="PANTHER" id="PTHR13691">
    <property type="entry name" value="RIBOSOMAL PROTEIN L2"/>
    <property type="match status" value="1"/>
</dbReference>
<geneLocation type="mitochondrion" evidence="7"/>
<accession>Q8HIS1</accession>
<comment type="similarity">
    <text evidence="1">Belongs to the universal ribosomal protein uL2 family.</text>
</comment>
<reference evidence="7" key="2">
    <citation type="submission" date="2000-06" db="EMBL/GenBank/DDBJ databases">
        <authorList>
            <person name="Lang F.B."/>
            <person name="Bullerwell C."/>
        </authorList>
    </citation>
    <scope>NUCLEOTIDE SEQUENCE</scope>
    <source>
        <strain evidence="7">ATCC 50154</strain>
    </source>
</reference>
<dbReference type="InterPro" id="IPR014726">
    <property type="entry name" value="Ribosomal_uL2_dom3"/>
</dbReference>
<dbReference type="RefSeq" id="NP_696993.1">
    <property type="nucleotide sequence ID" value="NC_004309.1"/>
</dbReference>
<dbReference type="Gene3D" id="4.10.950.10">
    <property type="entry name" value="Ribosomal protein L2, domain 3"/>
    <property type="match status" value="1"/>
</dbReference>
<dbReference type="InterPro" id="IPR002171">
    <property type="entry name" value="Ribosomal_uL2"/>
</dbReference>
<evidence type="ECO:0000256" key="2">
    <source>
        <dbReference type="ARBA" id="ARBA00022980"/>
    </source>
</evidence>
<dbReference type="Pfam" id="PF00181">
    <property type="entry name" value="Ribosomal_L2_N"/>
    <property type="match status" value="1"/>
</dbReference>
<gene>
    <name evidence="7" type="primary">rpl2</name>
</gene>
<keyword evidence="3" id="KW-0687">Ribonucleoprotein</keyword>
<protein>
    <submittedName>
        <fullName evidence="7">Ribosomal protein L29</fullName>
    </submittedName>
</protein>
<dbReference type="FunCoup" id="Q8HIS1">
    <property type="interactions" value="823"/>
</dbReference>
<dbReference type="InterPro" id="IPR008991">
    <property type="entry name" value="Translation_prot_SH3-like_sf"/>
</dbReference>
<evidence type="ECO:0000256" key="4">
    <source>
        <dbReference type="SAM" id="MobiDB-lite"/>
    </source>
</evidence>
<dbReference type="STRING" id="81824.Q8HIS1"/>